<name>A0ABU6XFY3_9FABA</name>
<evidence type="ECO:0000313" key="7">
    <source>
        <dbReference type="EMBL" id="MED6196572.1"/>
    </source>
</evidence>
<evidence type="ECO:0000256" key="1">
    <source>
        <dbReference type="ARBA" id="ARBA00022527"/>
    </source>
</evidence>
<keyword evidence="4 7" id="KW-0418">Kinase</keyword>
<evidence type="ECO:0000256" key="2">
    <source>
        <dbReference type="ARBA" id="ARBA00022679"/>
    </source>
</evidence>
<comment type="caution">
    <text evidence="7">The sequence shown here is derived from an EMBL/GenBank/DDBJ whole genome shotgun (WGS) entry which is preliminary data.</text>
</comment>
<feature type="domain" description="Protein kinase" evidence="6">
    <location>
        <begin position="220"/>
        <end position="288"/>
    </location>
</feature>
<dbReference type="PROSITE" id="PS50011">
    <property type="entry name" value="PROTEIN_KINASE_DOM"/>
    <property type="match status" value="1"/>
</dbReference>
<dbReference type="InterPro" id="IPR011009">
    <property type="entry name" value="Kinase-like_dom_sf"/>
</dbReference>
<keyword evidence="2 7" id="KW-0808">Transferase</keyword>
<dbReference type="SUPFAM" id="SSF56112">
    <property type="entry name" value="Protein kinase-like (PK-like)"/>
    <property type="match status" value="1"/>
</dbReference>
<organism evidence="7 8">
    <name type="scientific">Stylosanthes scabra</name>
    <dbReference type="NCBI Taxonomy" id="79078"/>
    <lineage>
        <taxon>Eukaryota</taxon>
        <taxon>Viridiplantae</taxon>
        <taxon>Streptophyta</taxon>
        <taxon>Embryophyta</taxon>
        <taxon>Tracheophyta</taxon>
        <taxon>Spermatophyta</taxon>
        <taxon>Magnoliopsida</taxon>
        <taxon>eudicotyledons</taxon>
        <taxon>Gunneridae</taxon>
        <taxon>Pentapetalae</taxon>
        <taxon>rosids</taxon>
        <taxon>fabids</taxon>
        <taxon>Fabales</taxon>
        <taxon>Fabaceae</taxon>
        <taxon>Papilionoideae</taxon>
        <taxon>50 kb inversion clade</taxon>
        <taxon>dalbergioids sensu lato</taxon>
        <taxon>Dalbergieae</taxon>
        <taxon>Pterocarpus clade</taxon>
        <taxon>Stylosanthes</taxon>
    </lineage>
</organism>
<gene>
    <name evidence="7" type="primary">CIPK3_2</name>
    <name evidence="7" type="ORF">PIB30_048660</name>
</gene>
<reference evidence="7 8" key="1">
    <citation type="journal article" date="2023" name="Plants (Basel)">
        <title>Bridging the Gap: Combining Genomics and Transcriptomics Approaches to Understand Stylosanthes scabra, an Orphan Legume from the Brazilian Caatinga.</title>
        <authorList>
            <person name="Ferreira-Neto J.R.C."/>
            <person name="da Silva M.D."/>
            <person name="Binneck E."/>
            <person name="de Melo N.F."/>
            <person name="da Silva R.H."/>
            <person name="de Melo A.L.T.M."/>
            <person name="Pandolfi V."/>
            <person name="Bustamante F.O."/>
            <person name="Brasileiro-Vidal A.C."/>
            <person name="Benko-Iseppon A.M."/>
        </authorList>
    </citation>
    <scope>NUCLEOTIDE SEQUENCE [LARGE SCALE GENOMIC DNA]</scope>
    <source>
        <tissue evidence="7">Leaves</tissue>
    </source>
</reference>
<evidence type="ECO:0000256" key="3">
    <source>
        <dbReference type="ARBA" id="ARBA00022741"/>
    </source>
</evidence>
<keyword evidence="3" id="KW-0547">Nucleotide-binding</keyword>
<dbReference type="Gene3D" id="3.30.200.20">
    <property type="entry name" value="Phosphorylase Kinase, domain 1"/>
    <property type="match status" value="1"/>
</dbReference>
<keyword evidence="5" id="KW-0067">ATP-binding</keyword>
<dbReference type="GO" id="GO:0004691">
    <property type="term" value="F:cAMP-dependent protein kinase activity"/>
    <property type="evidence" value="ECO:0007669"/>
    <property type="project" value="UniProtKB-EC"/>
</dbReference>
<dbReference type="InterPro" id="IPR000719">
    <property type="entry name" value="Prot_kinase_dom"/>
</dbReference>
<evidence type="ECO:0000256" key="4">
    <source>
        <dbReference type="ARBA" id="ARBA00022777"/>
    </source>
</evidence>
<dbReference type="EC" id="2.7.11.11" evidence="7"/>
<dbReference type="EMBL" id="JASCZI010211769">
    <property type="protein sequence ID" value="MED6196572.1"/>
    <property type="molecule type" value="Genomic_DNA"/>
</dbReference>
<keyword evidence="1" id="KW-0723">Serine/threonine-protein kinase</keyword>
<sequence>MESDEDVAAVGSESSAVRIARCGFKRLQWHGAARALRGKLNGAVAISFIKLGGKNNFALYFWCCAWLIGSKRPDLIRGLRGHNRLHCWCCVPSHGTNRASVGIPHTQSAFSFASLPLFAVSFNGARPYLWFFTATKSFSNLVNLLEKKIDETEKRYEESSRVGEERLKRALDAESKVIQLRTIICKGIFLVSELNFRSSQKFQGAQRRSQPKIKRRVSKYEVRRTIGDRTFAKVKFEMSSQTGDPVALKILDEEKVLKHKMAEQIRREIATMKLIQRPNVVRIYEVSL</sequence>
<dbReference type="PANTHER" id="PTHR43895:SF104">
    <property type="entry name" value="CBL-INTERACTING SERINE_THREONINE-PROTEIN KINASE 3"/>
    <property type="match status" value="1"/>
</dbReference>
<evidence type="ECO:0000313" key="8">
    <source>
        <dbReference type="Proteomes" id="UP001341840"/>
    </source>
</evidence>
<evidence type="ECO:0000259" key="6">
    <source>
        <dbReference type="PROSITE" id="PS50011"/>
    </source>
</evidence>
<dbReference type="Proteomes" id="UP001341840">
    <property type="component" value="Unassembled WGS sequence"/>
</dbReference>
<dbReference type="PANTHER" id="PTHR43895">
    <property type="entry name" value="CALCIUM/CALMODULIN-DEPENDENT PROTEIN KINASE KINASE-RELATED"/>
    <property type="match status" value="1"/>
</dbReference>
<dbReference type="Pfam" id="PF00069">
    <property type="entry name" value="Pkinase"/>
    <property type="match status" value="1"/>
</dbReference>
<keyword evidence="8" id="KW-1185">Reference proteome</keyword>
<proteinExistence type="predicted"/>
<protein>
    <submittedName>
        <fullName evidence="7">CBL-interacting serine/threonine-protein kinase 3</fullName>
        <ecNumber evidence="7">2.7.11.11</ecNumber>
    </submittedName>
</protein>
<accession>A0ABU6XFY3</accession>
<evidence type="ECO:0000256" key="5">
    <source>
        <dbReference type="ARBA" id="ARBA00022840"/>
    </source>
</evidence>